<accession>A0A183KLH7</accession>
<dbReference type="Proteomes" id="UP000279833">
    <property type="component" value="Unassembled WGS sequence"/>
</dbReference>
<reference evidence="1 2" key="2">
    <citation type="submission" date="2018-11" db="EMBL/GenBank/DDBJ databases">
        <authorList>
            <consortium name="Pathogen Informatics"/>
        </authorList>
    </citation>
    <scope>NUCLEOTIDE SEQUENCE [LARGE SCALE GENOMIC DNA]</scope>
    <source>
        <strain evidence="1">Dakar</strain>
        <strain evidence="2">Dakar, Senegal</strain>
    </source>
</reference>
<protein>
    <submittedName>
        <fullName evidence="3">Myb_DNA-bind_5 domain-containing protein</fullName>
    </submittedName>
</protein>
<evidence type="ECO:0000313" key="2">
    <source>
        <dbReference type="Proteomes" id="UP000279833"/>
    </source>
</evidence>
<dbReference type="EMBL" id="UZAK01038103">
    <property type="protein sequence ID" value="VDP60381.1"/>
    <property type="molecule type" value="Genomic_DNA"/>
</dbReference>
<evidence type="ECO:0000313" key="1">
    <source>
        <dbReference type="EMBL" id="VDP60381.1"/>
    </source>
</evidence>
<reference evidence="3" key="1">
    <citation type="submission" date="2016-06" db="UniProtKB">
        <authorList>
            <consortium name="WormBaseParasite"/>
        </authorList>
    </citation>
    <scope>IDENTIFICATION</scope>
</reference>
<organism evidence="3">
    <name type="scientific">Schistosoma curassoni</name>
    <dbReference type="NCBI Taxonomy" id="6186"/>
    <lineage>
        <taxon>Eukaryota</taxon>
        <taxon>Metazoa</taxon>
        <taxon>Spiralia</taxon>
        <taxon>Lophotrochozoa</taxon>
        <taxon>Platyhelminthes</taxon>
        <taxon>Trematoda</taxon>
        <taxon>Digenea</taxon>
        <taxon>Strigeidida</taxon>
        <taxon>Schistosomatoidea</taxon>
        <taxon>Schistosomatidae</taxon>
        <taxon>Schistosoma</taxon>
    </lineage>
</organism>
<dbReference type="WBParaSite" id="SCUD_0001589401-mRNA-1">
    <property type="protein sequence ID" value="SCUD_0001589401-mRNA-1"/>
    <property type="gene ID" value="SCUD_0001589401"/>
</dbReference>
<keyword evidence="2" id="KW-1185">Reference proteome</keyword>
<dbReference type="AlphaFoldDB" id="A0A183KLH7"/>
<evidence type="ECO:0000313" key="3">
    <source>
        <dbReference type="WBParaSite" id="SCUD_0001589401-mRNA-1"/>
    </source>
</evidence>
<proteinExistence type="predicted"/>
<name>A0A183KLH7_9TREM</name>
<sequence length="123" mass="14535">MFNTAFLRDTDKLSEFKIDLSNKFQAFHDPFNGEGTTMESNWEEMKETITSTYHEVLCHKKHHHKEWITVDALDKIQERRNKKAAINTKRIRAERAKAQAEYAEVNKQVMGSIRAVKRKNLKR</sequence>
<gene>
    <name evidence="1" type="ORF">SCUD_LOCUS15891</name>
</gene>